<gene>
    <name evidence="3" type="primary">kif19</name>
    <name evidence="3" type="ORF">SNAT2548_LOCUS22277</name>
</gene>
<keyword evidence="4" id="KW-1185">Reference proteome</keyword>
<comment type="caution">
    <text evidence="3">The sequence shown here is derived from an EMBL/GenBank/DDBJ whole genome shotgun (WGS) entry which is preliminary data.</text>
</comment>
<keyword evidence="1" id="KW-0472">Membrane</keyword>
<name>A0A812QYB6_9DINO</name>
<feature type="signal peptide" evidence="2">
    <location>
        <begin position="1"/>
        <end position="23"/>
    </location>
</feature>
<keyword evidence="2" id="KW-0732">Signal</keyword>
<keyword evidence="1" id="KW-0812">Transmembrane</keyword>
<sequence length="133" mass="13753">MKGLAPRSRSLLAVVAMVLAARACLTPSFVAPRTAPAQPVMALSLAQVLAPAPASAEVNQEAYFAAAGIDPNEVRGEMIDQMSDTDAALLGATDFFWGIMVPFTAGLGLVYGIAISTGNLEGPFPTEDGEQKS</sequence>
<evidence type="ECO:0000256" key="2">
    <source>
        <dbReference type="SAM" id="SignalP"/>
    </source>
</evidence>
<dbReference type="AlphaFoldDB" id="A0A812QYB6"/>
<protein>
    <submittedName>
        <fullName evidence="3">Kif19 protein</fullName>
    </submittedName>
</protein>
<accession>A0A812QYB6</accession>
<dbReference type="Proteomes" id="UP000604046">
    <property type="component" value="Unassembled WGS sequence"/>
</dbReference>
<organism evidence="3 4">
    <name type="scientific">Symbiodinium natans</name>
    <dbReference type="NCBI Taxonomy" id="878477"/>
    <lineage>
        <taxon>Eukaryota</taxon>
        <taxon>Sar</taxon>
        <taxon>Alveolata</taxon>
        <taxon>Dinophyceae</taxon>
        <taxon>Suessiales</taxon>
        <taxon>Symbiodiniaceae</taxon>
        <taxon>Symbiodinium</taxon>
    </lineage>
</organism>
<dbReference type="EMBL" id="CAJNDS010002282">
    <property type="protein sequence ID" value="CAE7409633.1"/>
    <property type="molecule type" value="Genomic_DNA"/>
</dbReference>
<keyword evidence="1" id="KW-1133">Transmembrane helix</keyword>
<feature type="transmembrane region" description="Helical" evidence="1">
    <location>
        <begin position="95"/>
        <end position="114"/>
    </location>
</feature>
<evidence type="ECO:0000313" key="3">
    <source>
        <dbReference type="EMBL" id="CAE7409633.1"/>
    </source>
</evidence>
<dbReference type="OrthoDB" id="10357502at2759"/>
<proteinExistence type="predicted"/>
<reference evidence="3" key="1">
    <citation type="submission" date="2021-02" db="EMBL/GenBank/DDBJ databases">
        <authorList>
            <person name="Dougan E. K."/>
            <person name="Rhodes N."/>
            <person name="Thang M."/>
            <person name="Chan C."/>
        </authorList>
    </citation>
    <scope>NUCLEOTIDE SEQUENCE</scope>
</reference>
<evidence type="ECO:0000313" key="4">
    <source>
        <dbReference type="Proteomes" id="UP000604046"/>
    </source>
</evidence>
<evidence type="ECO:0000256" key="1">
    <source>
        <dbReference type="SAM" id="Phobius"/>
    </source>
</evidence>
<feature type="chain" id="PRO_5032467771" evidence="2">
    <location>
        <begin position="24"/>
        <end position="133"/>
    </location>
</feature>